<protein>
    <submittedName>
        <fullName evidence="2">Uncharacterized protein</fullName>
    </submittedName>
</protein>
<sequence>MPNPLTFRLNVCSICLICLDCKICTAKTALASQEKLNGSKKKAERDYKIDFSHKPLTQKGATKQKVALETEFINWFFANASPHIELSPTPSNDCNVNICKNSVENKQLTQNETTNITNLTNKAIEDKQHTRNETTNMINLEDTVPSVPSAPITPSCIPKKTRIYYHFY</sequence>
<evidence type="ECO:0000313" key="2">
    <source>
        <dbReference type="EMBL" id="GES97872.1"/>
    </source>
</evidence>
<dbReference type="AlphaFoldDB" id="A0A8H3LZJ7"/>
<evidence type="ECO:0000256" key="1">
    <source>
        <dbReference type="SAM" id="SignalP"/>
    </source>
</evidence>
<proteinExistence type="predicted"/>
<dbReference type="Proteomes" id="UP000615446">
    <property type="component" value="Unassembled WGS sequence"/>
</dbReference>
<organism evidence="2 3">
    <name type="scientific">Rhizophagus clarus</name>
    <dbReference type="NCBI Taxonomy" id="94130"/>
    <lineage>
        <taxon>Eukaryota</taxon>
        <taxon>Fungi</taxon>
        <taxon>Fungi incertae sedis</taxon>
        <taxon>Mucoromycota</taxon>
        <taxon>Glomeromycotina</taxon>
        <taxon>Glomeromycetes</taxon>
        <taxon>Glomerales</taxon>
        <taxon>Glomeraceae</taxon>
        <taxon>Rhizophagus</taxon>
    </lineage>
</organism>
<accession>A0A8H3LZJ7</accession>
<dbReference type="EMBL" id="BLAL01000261">
    <property type="protein sequence ID" value="GES97872.1"/>
    <property type="molecule type" value="Genomic_DNA"/>
</dbReference>
<feature type="signal peptide" evidence="1">
    <location>
        <begin position="1"/>
        <end position="26"/>
    </location>
</feature>
<keyword evidence="1" id="KW-0732">Signal</keyword>
<feature type="chain" id="PRO_5034302732" evidence="1">
    <location>
        <begin position="27"/>
        <end position="168"/>
    </location>
</feature>
<reference evidence="2" key="1">
    <citation type="submission" date="2019-10" db="EMBL/GenBank/DDBJ databases">
        <title>Conservation and host-specific expression of non-tandemly repeated heterogenous ribosome RNA gene in arbuscular mycorrhizal fungi.</title>
        <authorList>
            <person name="Maeda T."/>
            <person name="Kobayashi Y."/>
            <person name="Nakagawa T."/>
            <person name="Ezawa T."/>
            <person name="Yamaguchi K."/>
            <person name="Bino T."/>
            <person name="Nishimoto Y."/>
            <person name="Shigenobu S."/>
            <person name="Kawaguchi M."/>
        </authorList>
    </citation>
    <scope>NUCLEOTIDE SEQUENCE</scope>
    <source>
        <strain evidence="2">HR1</strain>
    </source>
</reference>
<gene>
    <name evidence="2" type="ORF">RCL2_002444200</name>
</gene>
<comment type="caution">
    <text evidence="2">The sequence shown here is derived from an EMBL/GenBank/DDBJ whole genome shotgun (WGS) entry which is preliminary data.</text>
</comment>
<evidence type="ECO:0000313" key="3">
    <source>
        <dbReference type="Proteomes" id="UP000615446"/>
    </source>
</evidence>
<name>A0A8H3LZJ7_9GLOM</name>